<dbReference type="AlphaFoldDB" id="C3YCZ7"/>
<evidence type="ECO:0000313" key="7">
    <source>
        <dbReference type="EMBL" id="EEN61948.1"/>
    </source>
</evidence>
<name>C3YCZ7_BRAFL</name>
<dbReference type="CDD" id="cd00037">
    <property type="entry name" value="CLECT"/>
    <property type="match status" value="1"/>
</dbReference>
<dbReference type="SUPFAM" id="SSF56436">
    <property type="entry name" value="C-type lectin-like"/>
    <property type="match status" value="1"/>
</dbReference>
<keyword evidence="4" id="KW-0472">Membrane</keyword>
<proteinExistence type="predicted"/>
<dbReference type="InParanoid" id="C3YCZ7"/>
<keyword evidence="4" id="KW-0812">Transmembrane</keyword>
<feature type="region of interest" description="Disordered" evidence="3">
    <location>
        <begin position="204"/>
        <end position="258"/>
    </location>
</feature>
<dbReference type="FunFam" id="3.10.100.10:FF:000103">
    <property type="entry name" value="Uncharacterized protein"/>
    <property type="match status" value="1"/>
</dbReference>
<evidence type="ECO:0000256" key="5">
    <source>
        <dbReference type="SAM" id="SignalP"/>
    </source>
</evidence>
<gene>
    <name evidence="7" type="ORF">BRAFLDRAFT_87387</name>
</gene>
<feature type="compositionally biased region" description="Acidic residues" evidence="3">
    <location>
        <begin position="25"/>
        <end position="37"/>
    </location>
</feature>
<evidence type="ECO:0000256" key="3">
    <source>
        <dbReference type="SAM" id="MobiDB-lite"/>
    </source>
</evidence>
<dbReference type="InterPro" id="IPR016186">
    <property type="entry name" value="C-type_lectin-like/link_sf"/>
</dbReference>
<keyword evidence="2" id="KW-1015">Disulfide bond</keyword>
<evidence type="ECO:0000256" key="2">
    <source>
        <dbReference type="ARBA" id="ARBA00023157"/>
    </source>
</evidence>
<keyword evidence="5" id="KW-0732">Signal</keyword>
<dbReference type="InterPro" id="IPR051663">
    <property type="entry name" value="CLec_Tetranectin-domain"/>
</dbReference>
<feature type="region of interest" description="Disordered" evidence="3">
    <location>
        <begin position="17"/>
        <end position="60"/>
    </location>
</feature>
<keyword evidence="4" id="KW-1133">Transmembrane helix</keyword>
<feature type="domain" description="C-type lectin" evidence="6">
    <location>
        <begin position="440"/>
        <end position="559"/>
    </location>
</feature>
<reference evidence="7" key="1">
    <citation type="journal article" date="2008" name="Nature">
        <title>The amphioxus genome and the evolution of the chordate karyotype.</title>
        <authorList>
            <consortium name="US DOE Joint Genome Institute (JGI-PGF)"/>
            <person name="Putnam N.H."/>
            <person name="Butts T."/>
            <person name="Ferrier D.E.K."/>
            <person name="Furlong R.F."/>
            <person name="Hellsten U."/>
            <person name="Kawashima T."/>
            <person name="Robinson-Rechavi M."/>
            <person name="Shoguchi E."/>
            <person name="Terry A."/>
            <person name="Yu J.-K."/>
            <person name="Benito-Gutierrez E.L."/>
            <person name="Dubchak I."/>
            <person name="Garcia-Fernandez J."/>
            <person name="Gibson-Brown J.J."/>
            <person name="Grigoriev I.V."/>
            <person name="Horton A.C."/>
            <person name="de Jong P.J."/>
            <person name="Jurka J."/>
            <person name="Kapitonov V.V."/>
            <person name="Kohara Y."/>
            <person name="Kuroki Y."/>
            <person name="Lindquist E."/>
            <person name="Lucas S."/>
            <person name="Osoegawa K."/>
            <person name="Pennacchio L.A."/>
            <person name="Salamov A.A."/>
            <person name="Satou Y."/>
            <person name="Sauka-Spengler T."/>
            <person name="Schmutz J."/>
            <person name="Shin-I T."/>
            <person name="Toyoda A."/>
            <person name="Bronner-Fraser M."/>
            <person name="Fujiyama A."/>
            <person name="Holland L.Z."/>
            <person name="Holland P.W.H."/>
            <person name="Satoh N."/>
            <person name="Rokhsar D.S."/>
        </authorList>
    </citation>
    <scope>NUCLEOTIDE SEQUENCE [LARGE SCALE GENOMIC DNA]</scope>
    <source>
        <strain evidence="7">S238N-H82</strain>
        <tissue evidence="7">Testes</tissue>
    </source>
</reference>
<dbReference type="Gene3D" id="3.10.100.10">
    <property type="entry name" value="Mannose-Binding Protein A, subunit A"/>
    <property type="match status" value="1"/>
</dbReference>
<dbReference type="PANTHER" id="PTHR22799:SF6">
    <property type="entry name" value="C-TYPE LECTIN DOMAIN FAMILY 4 MEMBER M-LIKE"/>
    <property type="match status" value="1"/>
</dbReference>
<feature type="chain" id="PRO_5002933505" description="C-type lectin domain-containing protein" evidence="5">
    <location>
        <begin position="18"/>
        <end position="567"/>
    </location>
</feature>
<dbReference type="PROSITE" id="PS50041">
    <property type="entry name" value="C_TYPE_LECTIN_2"/>
    <property type="match status" value="1"/>
</dbReference>
<feature type="transmembrane region" description="Helical" evidence="4">
    <location>
        <begin position="296"/>
        <end position="318"/>
    </location>
</feature>
<dbReference type="InterPro" id="IPR018378">
    <property type="entry name" value="C-type_lectin_CS"/>
</dbReference>
<dbReference type="PANTHER" id="PTHR22799">
    <property type="entry name" value="TETRANECTIN-RELATED"/>
    <property type="match status" value="1"/>
</dbReference>
<feature type="region of interest" description="Disordered" evidence="3">
    <location>
        <begin position="117"/>
        <end position="145"/>
    </location>
</feature>
<dbReference type="GO" id="GO:0030246">
    <property type="term" value="F:carbohydrate binding"/>
    <property type="evidence" value="ECO:0007669"/>
    <property type="project" value="UniProtKB-KW"/>
</dbReference>
<dbReference type="EMBL" id="GG666502">
    <property type="protein sequence ID" value="EEN61948.1"/>
    <property type="molecule type" value="Genomic_DNA"/>
</dbReference>
<dbReference type="SMART" id="SM00034">
    <property type="entry name" value="CLECT"/>
    <property type="match status" value="1"/>
</dbReference>
<evidence type="ECO:0000256" key="4">
    <source>
        <dbReference type="SAM" id="Phobius"/>
    </source>
</evidence>
<sequence>MWDFILTLSSCFCSCSSKNKVSPVEDGDEEEPAPGEEEMVRGTTECPVTQPPMSLPRPSKSSADVIAELRKDGLLPLNTRGESVAFQVPLVKTAFEPDAPPRRPVKLAKLEETLQERRERVKKEPAGSRTQLRKQLGDAAKRREDMLAERSRRLAERRARINAKAAAKKDKSTAFVITSASDTDAIVPRDSEKAQALEKRLNRRRERVAKRTTAEDLEEQQALAAERRRGGSHGRVRHGNGASGMSQEEQEASTHTYEEAEAVKRCTTYTSADRMYPGGACGRGALCSFIRPHLSYLAAGIAVLLSLVAVGFAPLTFINKEEIVQLSTTVEALKRDQDDMHQLSTTVDALKRDQDNMRQLSTSTVDALKRDQNDMFTTVDALKRDQDDIRQLSTTVDALKRDQDDMRKLLTTLDNRQRSLVASLEQRLHKISKTLRYTIFREICYKAFNTRQTFSGAAAACGEGGGTLAMPRDSGTNGFLISLYKSVSENDDFWIGLHDQREEGSFEWVDGSALGTYSSWRYGQPDDSGGREDCVSYSTHWKDNWNDLPCDRRIRFICQAFPGRPVP</sequence>
<dbReference type="InterPro" id="IPR001304">
    <property type="entry name" value="C-type_lectin-like"/>
</dbReference>
<evidence type="ECO:0000259" key="6">
    <source>
        <dbReference type="PROSITE" id="PS50041"/>
    </source>
</evidence>
<dbReference type="Pfam" id="PF00059">
    <property type="entry name" value="Lectin_C"/>
    <property type="match status" value="1"/>
</dbReference>
<feature type="compositionally biased region" description="Basic and acidic residues" evidence="3">
    <location>
        <begin position="117"/>
        <end position="126"/>
    </location>
</feature>
<dbReference type="eggNOG" id="KOG4297">
    <property type="taxonomic scope" value="Eukaryota"/>
</dbReference>
<dbReference type="Gene3D" id="1.20.1480.30">
    <property type="entry name" value="Designed four-helix bundle protein"/>
    <property type="match status" value="1"/>
</dbReference>
<dbReference type="InterPro" id="IPR016187">
    <property type="entry name" value="CTDL_fold"/>
</dbReference>
<accession>C3YCZ7</accession>
<organism>
    <name type="scientific">Branchiostoma floridae</name>
    <name type="common">Florida lancelet</name>
    <name type="synonym">Amphioxus</name>
    <dbReference type="NCBI Taxonomy" id="7739"/>
    <lineage>
        <taxon>Eukaryota</taxon>
        <taxon>Metazoa</taxon>
        <taxon>Chordata</taxon>
        <taxon>Cephalochordata</taxon>
        <taxon>Leptocardii</taxon>
        <taxon>Amphioxiformes</taxon>
        <taxon>Branchiostomatidae</taxon>
        <taxon>Branchiostoma</taxon>
    </lineage>
</organism>
<feature type="signal peptide" evidence="5">
    <location>
        <begin position="1"/>
        <end position="17"/>
    </location>
</feature>
<protein>
    <recommendedName>
        <fullName evidence="6">C-type lectin domain-containing protein</fullName>
    </recommendedName>
</protein>
<dbReference type="PROSITE" id="PS00615">
    <property type="entry name" value="C_TYPE_LECTIN_1"/>
    <property type="match status" value="1"/>
</dbReference>
<evidence type="ECO:0000256" key="1">
    <source>
        <dbReference type="ARBA" id="ARBA00022734"/>
    </source>
</evidence>
<keyword evidence="1" id="KW-0430">Lectin</keyword>
<feature type="compositionally biased region" description="Basic and acidic residues" evidence="3">
    <location>
        <begin position="135"/>
        <end position="145"/>
    </location>
</feature>